<organism evidence="7 8">
    <name type="scientific">Thermanaerothrix solaris</name>
    <dbReference type="NCBI Taxonomy" id="3058434"/>
    <lineage>
        <taxon>Bacteria</taxon>
        <taxon>Bacillati</taxon>
        <taxon>Chloroflexota</taxon>
        <taxon>Anaerolineae</taxon>
        <taxon>Anaerolineales</taxon>
        <taxon>Anaerolineaceae</taxon>
        <taxon>Thermanaerothrix</taxon>
    </lineage>
</organism>
<reference evidence="7 8" key="1">
    <citation type="submission" date="2023-07" db="EMBL/GenBank/DDBJ databases">
        <title>Novel species of Thermanaerothrix with wide hydrolytic capabilities.</title>
        <authorList>
            <person name="Zayulina K.S."/>
            <person name="Podosokorskaya O.A."/>
            <person name="Elcheninov A.G."/>
        </authorList>
    </citation>
    <scope>NUCLEOTIDE SEQUENCE [LARGE SCALE GENOMIC DNA]</scope>
    <source>
        <strain evidence="7 8">4228-RoL</strain>
    </source>
</reference>
<evidence type="ECO:0000256" key="5">
    <source>
        <dbReference type="ARBA" id="ARBA00023136"/>
    </source>
</evidence>
<evidence type="ECO:0000256" key="6">
    <source>
        <dbReference type="SAM" id="Phobius"/>
    </source>
</evidence>
<evidence type="ECO:0000313" key="8">
    <source>
        <dbReference type="Proteomes" id="UP001254165"/>
    </source>
</evidence>
<evidence type="ECO:0000313" key="7">
    <source>
        <dbReference type="EMBL" id="MDT8897348.1"/>
    </source>
</evidence>
<evidence type="ECO:0000256" key="3">
    <source>
        <dbReference type="ARBA" id="ARBA00022692"/>
    </source>
</evidence>
<keyword evidence="5 6" id="KW-0472">Membrane</keyword>
<dbReference type="EMBL" id="JAUHMF010000001">
    <property type="protein sequence ID" value="MDT8897348.1"/>
    <property type="molecule type" value="Genomic_DNA"/>
</dbReference>
<dbReference type="CDD" id="cd06581">
    <property type="entry name" value="TM_PBP1_LivM_like"/>
    <property type="match status" value="1"/>
</dbReference>
<feature type="transmembrane region" description="Helical" evidence="6">
    <location>
        <begin position="359"/>
        <end position="383"/>
    </location>
</feature>
<dbReference type="PANTHER" id="PTHR30482:SF10">
    <property type="entry name" value="HIGH-AFFINITY BRANCHED-CHAIN AMINO ACID TRANSPORT PROTEIN BRAE"/>
    <property type="match status" value="1"/>
</dbReference>
<feature type="transmembrane region" description="Helical" evidence="6">
    <location>
        <begin position="267"/>
        <end position="287"/>
    </location>
</feature>
<gene>
    <name evidence="7" type="ORF">QYE77_03650</name>
</gene>
<keyword evidence="2" id="KW-1003">Cell membrane</keyword>
<feature type="transmembrane region" description="Helical" evidence="6">
    <location>
        <begin position="199"/>
        <end position="223"/>
    </location>
</feature>
<keyword evidence="4 6" id="KW-1133">Transmembrane helix</keyword>
<evidence type="ECO:0000256" key="2">
    <source>
        <dbReference type="ARBA" id="ARBA00022475"/>
    </source>
</evidence>
<feature type="transmembrane region" description="Helical" evidence="6">
    <location>
        <begin position="66"/>
        <end position="83"/>
    </location>
</feature>
<feature type="transmembrane region" description="Helical" evidence="6">
    <location>
        <begin position="119"/>
        <end position="137"/>
    </location>
</feature>
<proteinExistence type="predicted"/>
<feature type="transmembrane region" description="Helical" evidence="6">
    <location>
        <begin position="321"/>
        <end position="339"/>
    </location>
</feature>
<dbReference type="InterPro" id="IPR043428">
    <property type="entry name" value="LivM-like"/>
</dbReference>
<feature type="transmembrane region" description="Helical" evidence="6">
    <location>
        <begin position="149"/>
        <end position="170"/>
    </location>
</feature>
<comment type="caution">
    <text evidence="7">The sequence shown here is derived from an EMBL/GenBank/DDBJ whole genome shotgun (WGS) entry which is preliminary data.</text>
</comment>
<dbReference type="Pfam" id="PF02653">
    <property type="entry name" value="BPD_transp_2"/>
    <property type="match status" value="1"/>
</dbReference>
<dbReference type="RefSeq" id="WP_315624001.1">
    <property type="nucleotide sequence ID" value="NZ_JAUHMF010000001.1"/>
</dbReference>
<name>A0ABU3NMD0_9CHLR</name>
<keyword evidence="3 6" id="KW-0812">Transmembrane</keyword>
<feature type="transmembrane region" description="Helical" evidence="6">
    <location>
        <begin position="404"/>
        <end position="423"/>
    </location>
</feature>
<evidence type="ECO:0000256" key="1">
    <source>
        <dbReference type="ARBA" id="ARBA00004651"/>
    </source>
</evidence>
<feature type="transmembrane region" description="Helical" evidence="6">
    <location>
        <begin position="6"/>
        <end position="27"/>
    </location>
</feature>
<dbReference type="PANTHER" id="PTHR30482">
    <property type="entry name" value="HIGH-AFFINITY BRANCHED-CHAIN AMINO ACID TRANSPORT SYSTEM PERMEASE"/>
    <property type="match status" value="1"/>
</dbReference>
<protein>
    <submittedName>
        <fullName evidence="7">Branched-chain amino acid ABC transporter permease</fullName>
    </submittedName>
</protein>
<feature type="transmembrane region" description="Helical" evidence="6">
    <location>
        <begin position="230"/>
        <end position="247"/>
    </location>
</feature>
<keyword evidence="8" id="KW-1185">Reference proteome</keyword>
<evidence type="ECO:0000256" key="4">
    <source>
        <dbReference type="ARBA" id="ARBA00022989"/>
    </source>
</evidence>
<dbReference type="Proteomes" id="UP001254165">
    <property type="component" value="Unassembled WGS sequence"/>
</dbReference>
<sequence length="452" mass="48540">MELGFLLGSLVKIIAIMAYLYGLIWVLARPSIWVKIAGLVGAFALVQLALTDINGFRLLNNFDNGLLFQACAMTMVALGLNLIYGFNGQFSLGQWGFYGIGAYAAADITYRWINGDARGLLVLGFGSLLGTLVLIAINKWLQRFRGIPVLSSFTLYLIGALVTGAAAVYLGNQLNPLITPLLGTAGEPGPLNTPAAQQVIYFLAVILAGIFAAQISFLFGLPVLTLGSDYFGIATLGFTIVVNTLMVNSDTILPFPEMKGGRGMIGIPKLTTWFSAFFFMMLVIIIMRNLIHSSTGRSLVAVREDEVAAKAMGIDVAGAKLFAFVVGSFFAGIGGAVYAHYIGFLSPGTFDFLAGFNPLIIVVFGGLGSMTGTITATFGWIFFLEGMLRVLLSQMGTEAPTWRFVLYPITLLLLMLIRPQGLLGSVEWGFLKGPGFTPTPRSHPEPAHERAA</sequence>
<accession>A0ABU3NMD0</accession>
<dbReference type="InterPro" id="IPR001851">
    <property type="entry name" value="ABC_transp_permease"/>
</dbReference>
<feature type="transmembrane region" description="Helical" evidence="6">
    <location>
        <begin position="95"/>
        <end position="113"/>
    </location>
</feature>
<feature type="transmembrane region" description="Helical" evidence="6">
    <location>
        <begin position="32"/>
        <end position="50"/>
    </location>
</feature>
<comment type="subcellular location">
    <subcellularLocation>
        <location evidence="1">Cell membrane</location>
        <topology evidence="1">Multi-pass membrane protein</topology>
    </subcellularLocation>
</comment>